<gene>
    <name evidence="2" type="ORF">SAMN04489735_103728</name>
</gene>
<dbReference type="AlphaFoldDB" id="A0A1G8DWX6"/>
<evidence type="ECO:0000313" key="3">
    <source>
        <dbReference type="Proteomes" id="UP000198956"/>
    </source>
</evidence>
<feature type="compositionally biased region" description="Basic and acidic residues" evidence="1">
    <location>
        <begin position="1"/>
        <end position="16"/>
    </location>
</feature>
<evidence type="ECO:0000256" key="1">
    <source>
        <dbReference type="SAM" id="MobiDB-lite"/>
    </source>
</evidence>
<name>A0A1G8DWX6_ANETH</name>
<proteinExistence type="predicted"/>
<protein>
    <submittedName>
        <fullName evidence="2">Uncharacterized protein</fullName>
    </submittedName>
</protein>
<feature type="region of interest" description="Disordered" evidence="1">
    <location>
        <begin position="1"/>
        <end position="20"/>
    </location>
</feature>
<accession>A0A1G8DWX6</accession>
<organism evidence="2 3">
    <name type="scientific">Aneurinibacillus thermoaerophilus</name>
    <dbReference type="NCBI Taxonomy" id="143495"/>
    <lineage>
        <taxon>Bacteria</taxon>
        <taxon>Bacillati</taxon>
        <taxon>Bacillota</taxon>
        <taxon>Bacilli</taxon>
        <taxon>Bacillales</taxon>
        <taxon>Paenibacillaceae</taxon>
        <taxon>Aneurinibacillus group</taxon>
        <taxon>Aneurinibacillus</taxon>
    </lineage>
</organism>
<dbReference type="Proteomes" id="UP000198956">
    <property type="component" value="Unassembled WGS sequence"/>
</dbReference>
<sequence length="29" mass="3397">MSEEIKQWKTNEKGGSEKGLPFVFLEDIR</sequence>
<reference evidence="2 3" key="1">
    <citation type="submission" date="2016-10" db="EMBL/GenBank/DDBJ databases">
        <authorList>
            <person name="de Groot N.N."/>
        </authorList>
    </citation>
    <scope>NUCLEOTIDE SEQUENCE [LARGE SCALE GENOMIC DNA]</scope>
    <source>
        <strain evidence="2 3">L 420-91</strain>
    </source>
</reference>
<dbReference type="EMBL" id="FNDE01000037">
    <property type="protein sequence ID" value="SDH62236.1"/>
    <property type="molecule type" value="Genomic_DNA"/>
</dbReference>
<evidence type="ECO:0000313" key="2">
    <source>
        <dbReference type="EMBL" id="SDH62236.1"/>
    </source>
</evidence>